<comment type="caution">
    <text evidence="11">The sequence shown here is derived from an EMBL/GenBank/DDBJ whole genome shotgun (WGS) entry which is preliminary data.</text>
</comment>
<keyword evidence="9 10" id="KW-0472">Membrane</keyword>
<evidence type="ECO:0000256" key="4">
    <source>
        <dbReference type="ARBA" id="ARBA00022679"/>
    </source>
</evidence>
<dbReference type="OrthoDB" id="377083at2759"/>
<dbReference type="Proteomes" id="UP000494165">
    <property type="component" value="Unassembled WGS sequence"/>
</dbReference>
<gene>
    <name evidence="11" type="ORF">CLODIP_2_CD15982</name>
</gene>
<accession>A0A8S1CF05</accession>
<keyword evidence="7" id="KW-0256">Endoplasmic reticulum</keyword>
<evidence type="ECO:0000256" key="8">
    <source>
        <dbReference type="ARBA" id="ARBA00022989"/>
    </source>
</evidence>
<dbReference type="InterPro" id="IPR032974">
    <property type="entry name" value="Polypren_kinase"/>
</dbReference>
<comment type="subcellular location">
    <subcellularLocation>
        <location evidence="1">Endoplasmic reticulum membrane</location>
        <topology evidence="1">Multi-pass membrane protein</topology>
    </subcellularLocation>
</comment>
<evidence type="ECO:0000256" key="6">
    <source>
        <dbReference type="ARBA" id="ARBA00022777"/>
    </source>
</evidence>
<evidence type="ECO:0000256" key="9">
    <source>
        <dbReference type="ARBA" id="ARBA00023136"/>
    </source>
</evidence>
<dbReference type="GO" id="GO:0043048">
    <property type="term" value="P:dolichyl monophosphate biosynthetic process"/>
    <property type="evidence" value="ECO:0007669"/>
    <property type="project" value="TreeGrafter"/>
</dbReference>
<evidence type="ECO:0000256" key="2">
    <source>
        <dbReference type="ARBA" id="ARBA00010794"/>
    </source>
</evidence>
<evidence type="ECO:0000256" key="7">
    <source>
        <dbReference type="ARBA" id="ARBA00022824"/>
    </source>
</evidence>
<evidence type="ECO:0000256" key="3">
    <source>
        <dbReference type="ARBA" id="ARBA00012132"/>
    </source>
</evidence>
<dbReference type="EMBL" id="CADEPI010000026">
    <property type="protein sequence ID" value="CAB3366779.1"/>
    <property type="molecule type" value="Genomic_DNA"/>
</dbReference>
<sequence>MLSKLEEGVDTTLRQSGLSMRSGASAGSWLAYLLPIAIIQGAFLYPSEEYNEAAVFASGLLGASVALVLHLQGCHGPTLSRFNPIFLVPSIVTALLFVLISGKGFLNSLLAGLFASLPVSVGVPIALQNIPGTFSFGEIAVVIQGVLLFIFTSIANISSRINHDHFDSMEKCTLILQTALLGLSVICILVTAFPGLRQLRPILALIVGIMGGVVLPALFIIFRENPLLWILHFITDDIQRVYLMVYWVICCFFAVSSVRVQVQNKQHASSAVRKIFHVLILAVYLPGLAWECTLLYLSSGVALAFLILAEMVRLLKLGPLGSYLQEGFVVFADEKDSGGISLTPIYLLIGCSLPMWIHPSRCALRAAVMLPVLSGLVSVGCGDTAASVIGSLFGKNKWPGSHKSVEGSIACVTSQIALVIILSYSGMFQLTWFLALRVAVAAIAVTIVEAQTDQVDNLALPLVLYILLV</sequence>
<evidence type="ECO:0000313" key="11">
    <source>
        <dbReference type="EMBL" id="CAB3366779.1"/>
    </source>
</evidence>
<organism evidence="11 12">
    <name type="scientific">Cloeon dipterum</name>
    <dbReference type="NCBI Taxonomy" id="197152"/>
    <lineage>
        <taxon>Eukaryota</taxon>
        <taxon>Metazoa</taxon>
        <taxon>Ecdysozoa</taxon>
        <taxon>Arthropoda</taxon>
        <taxon>Hexapoda</taxon>
        <taxon>Insecta</taxon>
        <taxon>Pterygota</taxon>
        <taxon>Palaeoptera</taxon>
        <taxon>Ephemeroptera</taxon>
        <taxon>Pisciforma</taxon>
        <taxon>Baetidae</taxon>
        <taxon>Cloeon</taxon>
    </lineage>
</organism>
<feature type="transmembrane region" description="Helical" evidence="10">
    <location>
        <begin position="83"/>
        <end position="102"/>
    </location>
</feature>
<feature type="transmembrane region" description="Helical" evidence="10">
    <location>
        <begin position="29"/>
        <end position="47"/>
    </location>
</feature>
<name>A0A8S1CF05_9INSE</name>
<feature type="transmembrane region" description="Helical" evidence="10">
    <location>
        <begin position="134"/>
        <end position="154"/>
    </location>
</feature>
<keyword evidence="5 10" id="KW-0812">Transmembrane</keyword>
<dbReference type="AlphaFoldDB" id="A0A8S1CF05"/>
<keyword evidence="4" id="KW-0808">Transferase</keyword>
<proteinExistence type="inferred from homology"/>
<dbReference type="EC" id="2.7.1.108" evidence="3"/>
<feature type="transmembrane region" description="Helical" evidence="10">
    <location>
        <begin position="202"/>
        <end position="221"/>
    </location>
</feature>
<feature type="transmembrane region" description="Helical" evidence="10">
    <location>
        <begin position="369"/>
        <end position="393"/>
    </location>
</feature>
<evidence type="ECO:0000256" key="10">
    <source>
        <dbReference type="SAM" id="Phobius"/>
    </source>
</evidence>
<keyword evidence="6" id="KW-0418">Kinase</keyword>
<feature type="transmembrane region" description="Helical" evidence="10">
    <location>
        <begin position="272"/>
        <end position="290"/>
    </location>
</feature>
<dbReference type="PANTHER" id="PTHR13205:SF15">
    <property type="entry name" value="DOLICHOL KINASE"/>
    <property type="match status" value="1"/>
</dbReference>
<feature type="transmembrane region" description="Helical" evidence="10">
    <location>
        <begin position="241"/>
        <end position="260"/>
    </location>
</feature>
<keyword evidence="8 10" id="KW-1133">Transmembrane helix</keyword>
<evidence type="ECO:0000256" key="5">
    <source>
        <dbReference type="ARBA" id="ARBA00022692"/>
    </source>
</evidence>
<reference evidence="11 12" key="1">
    <citation type="submission" date="2020-04" db="EMBL/GenBank/DDBJ databases">
        <authorList>
            <person name="Alioto T."/>
            <person name="Alioto T."/>
            <person name="Gomez Garrido J."/>
        </authorList>
    </citation>
    <scope>NUCLEOTIDE SEQUENCE [LARGE SCALE GENOMIC DNA]</scope>
</reference>
<feature type="transmembrane region" description="Helical" evidence="10">
    <location>
        <begin position="174"/>
        <end position="195"/>
    </location>
</feature>
<protein>
    <recommendedName>
        <fullName evidence="3">dolichol kinase</fullName>
        <ecNumber evidence="3">2.7.1.108</ecNumber>
    </recommendedName>
</protein>
<dbReference type="GO" id="GO:0004168">
    <property type="term" value="F:dolichol kinase activity"/>
    <property type="evidence" value="ECO:0007669"/>
    <property type="project" value="UniProtKB-EC"/>
</dbReference>
<feature type="transmembrane region" description="Helical" evidence="10">
    <location>
        <begin position="336"/>
        <end position="357"/>
    </location>
</feature>
<feature type="transmembrane region" description="Helical" evidence="10">
    <location>
        <begin position="108"/>
        <end position="127"/>
    </location>
</feature>
<dbReference type="PANTHER" id="PTHR13205">
    <property type="entry name" value="TRANSMEMBRANE PROTEIN 15-RELATED"/>
    <property type="match status" value="1"/>
</dbReference>
<evidence type="ECO:0000256" key="1">
    <source>
        <dbReference type="ARBA" id="ARBA00004477"/>
    </source>
</evidence>
<dbReference type="GO" id="GO:0005789">
    <property type="term" value="C:endoplasmic reticulum membrane"/>
    <property type="evidence" value="ECO:0007669"/>
    <property type="project" value="UniProtKB-SubCell"/>
</dbReference>
<evidence type="ECO:0000313" key="12">
    <source>
        <dbReference type="Proteomes" id="UP000494165"/>
    </source>
</evidence>
<feature type="transmembrane region" description="Helical" evidence="10">
    <location>
        <begin position="53"/>
        <end position="71"/>
    </location>
</feature>
<keyword evidence="12" id="KW-1185">Reference proteome</keyword>
<comment type="similarity">
    <text evidence="2">Belongs to the polyprenol kinase family.</text>
</comment>